<dbReference type="InterPro" id="IPR051448">
    <property type="entry name" value="CdaR-like_regulators"/>
</dbReference>
<dbReference type="InterPro" id="IPR025736">
    <property type="entry name" value="PucR_C-HTH_dom"/>
</dbReference>
<evidence type="ECO:0000259" key="2">
    <source>
        <dbReference type="Pfam" id="PF05651"/>
    </source>
</evidence>
<name>A0ABN8AJ88_9BACI</name>
<dbReference type="PANTHER" id="PTHR33744:SF16">
    <property type="entry name" value="CARBOHYDRATE DIACID REGULATOR"/>
    <property type="match status" value="1"/>
</dbReference>
<dbReference type="InterPro" id="IPR041522">
    <property type="entry name" value="CdaR_GGDEF"/>
</dbReference>
<sequence>MLKTSLAKKIMREIKDFIKEDLIMVDTEGTIIASTDSKRVGTFHEGALFAMKENQMRVITKADEQILQGVRAGINLPILHQQKVVGVIGITGSPETVLPYGELIKKMTELLIQENHYQDQFEWEARTLETFVFDWLLAKESLTSIEKRAELLGINLQLPRQVALMEWQNESAIATELALNPDDIIVRWGEKRMILLLAPSDEESTTRKISSIHQKLENHTQAPVFLGVGQNTSSTNIQSSYQEAERALKTCTPEKPIVFDSDLRLEIMLQAIPLTEKTAFSSRILKSVLEENELLETLKTYFKSHLSLKDTAMMLHIHINTLHYRLRKIESLTNLQLKNVDDLTALNVSLHFLEETTKN</sequence>
<dbReference type="Pfam" id="PF13556">
    <property type="entry name" value="HTH_30"/>
    <property type="match status" value="1"/>
</dbReference>
<evidence type="ECO:0000313" key="6">
    <source>
        <dbReference type="Proteomes" id="UP000789833"/>
    </source>
</evidence>
<dbReference type="Pfam" id="PF17853">
    <property type="entry name" value="GGDEF_2"/>
    <property type="match status" value="1"/>
</dbReference>
<feature type="domain" description="PucR C-terminal helix-turn-helix" evidence="3">
    <location>
        <begin position="294"/>
        <end position="351"/>
    </location>
</feature>
<organism evidence="5 6">
    <name type="scientific">Sutcliffiella rhizosphaerae</name>
    <dbReference type="NCBI Taxonomy" id="2880967"/>
    <lineage>
        <taxon>Bacteria</taxon>
        <taxon>Bacillati</taxon>
        <taxon>Bacillota</taxon>
        <taxon>Bacilli</taxon>
        <taxon>Bacillales</taxon>
        <taxon>Bacillaceae</taxon>
        <taxon>Sutcliffiella</taxon>
    </lineage>
</organism>
<dbReference type="InterPro" id="IPR042070">
    <property type="entry name" value="PucR_C-HTH_sf"/>
</dbReference>
<evidence type="ECO:0000313" key="5">
    <source>
        <dbReference type="EMBL" id="CAG9623632.1"/>
    </source>
</evidence>
<comment type="similarity">
    <text evidence="1">Belongs to the CdaR family.</text>
</comment>
<dbReference type="RefSeq" id="WP_230505252.1">
    <property type="nucleotide sequence ID" value="NZ_CAKJTJ010000059.1"/>
</dbReference>
<proteinExistence type="inferred from homology"/>
<dbReference type="PANTHER" id="PTHR33744">
    <property type="entry name" value="CARBOHYDRATE DIACID REGULATOR"/>
    <property type="match status" value="1"/>
</dbReference>
<dbReference type="InterPro" id="IPR008599">
    <property type="entry name" value="Diacid_rec"/>
</dbReference>
<evidence type="ECO:0000256" key="1">
    <source>
        <dbReference type="ARBA" id="ARBA00006754"/>
    </source>
</evidence>
<protein>
    <submittedName>
        <fullName evidence="5">Carbohydrate diacid regulator</fullName>
    </submittedName>
</protein>
<reference evidence="5 6" key="1">
    <citation type="submission" date="2021-10" db="EMBL/GenBank/DDBJ databases">
        <authorList>
            <person name="Criscuolo A."/>
        </authorList>
    </citation>
    <scope>NUCLEOTIDE SEQUENCE [LARGE SCALE GENOMIC DNA]</scope>
    <source>
        <strain evidence="6">CIP 111883</strain>
    </source>
</reference>
<gene>
    <name evidence="5" type="primary">cdaR_3</name>
    <name evidence="5" type="ORF">BACCIP111883_04450</name>
</gene>
<keyword evidence="6" id="KW-1185">Reference proteome</keyword>
<dbReference type="Gene3D" id="1.10.10.2840">
    <property type="entry name" value="PucR C-terminal helix-turn-helix domain"/>
    <property type="match status" value="1"/>
</dbReference>
<evidence type="ECO:0000259" key="4">
    <source>
        <dbReference type="Pfam" id="PF17853"/>
    </source>
</evidence>
<comment type="caution">
    <text evidence="5">The sequence shown here is derived from an EMBL/GenBank/DDBJ whole genome shotgun (WGS) entry which is preliminary data.</text>
</comment>
<accession>A0ABN8AJ88</accession>
<evidence type="ECO:0000259" key="3">
    <source>
        <dbReference type="Pfam" id="PF13556"/>
    </source>
</evidence>
<dbReference type="Pfam" id="PF05651">
    <property type="entry name" value="Diacid_rec"/>
    <property type="match status" value="1"/>
</dbReference>
<dbReference type="Proteomes" id="UP000789833">
    <property type="component" value="Unassembled WGS sequence"/>
</dbReference>
<feature type="domain" description="Putative sugar diacid recognition" evidence="2">
    <location>
        <begin position="2"/>
        <end position="135"/>
    </location>
</feature>
<dbReference type="EMBL" id="CAKJTJ010000059">
    <property type="protein sequence ID" value="CAG9623632.1"/>
    <property type="molecule type" value="Genomic_DNA"/>
</dbReference>
<feature type="domain" description="CdaR GGDEF-like" evidence="4">
    <location>
        <begin position="144"/>
        <end position="249"/>
    </location>
</feature>